<organism evidence="1 2">
    <name type="scientific">Chamaesiphon polymorphus CCALA 037</name>
    <dbReference type="NCBI Taxonomy" id="2107692"/>
    <lineage>
        <taxon>Bacteria</taxon>
        <taxon>Bacillati</taxon>
        <taxon>Cyanobacteriota</taxon>
        <taxon>Cyanophyceae</taxon>
        <taxon>Gomontiellales</taxon>
        <taxon>Chamaesiphonaceae</taxon>
        <taxon>Chamaesiphon</taxon>
    </lineage>
</organism>
<evidence type="ECO:0000313" key="2">
    <source>
        <dbReference type="Proteomes" id="UP000238937"/>
    </source>
</evidence>
<dbReference type="Proteomes" id="UP000238937">
    <property type="component" value="Unassembled WGS sequence"/>
</dbReference>
<gene>
    <name evidence="1" type="ORF">C7B77_02070</name>
</gene>
<dbReference type="RefSeq" id="WP_106299838.1">
    <property type="nucleotide sequence ID" value="NZ_PVWO01000013.1"/>
</dbReference>
<dbReference type="OrthoDB" id="498999at2"/>
<evidence type="ECO:0000313" key="1">
    <source>
        <dbReference type="EMBL" id="PSB59137.1"/>
    </source>
</evidence>
<proteinExistence type="predicted"/>
<keyword evidence="2" id="KW-1185">Reference proteome</keyword>
<protein>
    <submittedName>
        <fullName evidence="1">Uncharacterized protein</fullName>
    </submittedName>
</protein>
<sequence length="1885" mass="210079">MTDLTRYSLFAQKVRIDPKTKQPAERKIPGETLLDFFIPGELLYLAQNDDFTTQAEIISNAPAGTQLILVDRDDLIYGSPEAAQKLKQVLPIDYLAGAYASIFKGGCEPLKADRPLKIAVVDFANGYDSGNANIPAEISRQFVHDSCGAIDKNLLKKLTGKSKAIQFRMGVKSAKATTFAKGFLNTIDLPQLFPAGDAPDMILSLDSFKGQKPVPGMYEYRPEELFFGIKNDSQNTKSAISEVLSIYPQAAHDVLPVVRAEAQVLAAHSQNLVLAAAWALNDYYMENEAQPDEFNTINLMDMALSTGRYDLLNSVQVKDWLGDRLSASWRNLSFADTRRLNGDNATVLPAWDLRYGEIAVPWLKDGEEFVFFRSPVVNRNGLVTLKNNLKAWESLQKLGADPDIMYVNIQTLERIETEDSDTYDALIEEYGTAERLKAEFQTLMEATQMDYDGDTGNAISRTIVPNLYAAVQANEHPDAKLPNFEKRAKNLPTEMTLPEVAVHIRPPYVNLVYSQKARLHLSSSEIDLAVDSGDAELIDRLAIEYLEKTNRALFAVVKDNFTGMGIDGEFHPVALPSPIKDAAQVFSDSFDEKWTIAAYESSGYHRSLFKMMDFQKSLARFRDNYERLEFTTPDGKVKTKLPEKLLTAIDDFNRIYLPNFIKKYPELSGELAEVIDRYQKLSRSIEQVIDTSLPIQFTETRERFDPPTKSFIEYKDSESVKLNRLAADPELSSIDRLILYQTVLDEAIVITSQLNQDAVDVFKSANQIEVELSSAIATNFSRDKYASVSGKSKSLAYNNNFKPRPTGFSLPEILQDSCNQNYQPLVGVASRNENRETISTNANLTGAFKDIPVSDRALAIAGFYINDDQEAIDKYAEYNRIAKLAGQKRTYLEIKYAGTKIDIFDLEIGGINALKNAEFGEFRLNLRDGTATYIERNINGQFVTQHDVGSLDREWCKAFVQKCGEETIEFEAVDFQAGVAKGLIDFVKVGDAKAAIQRERKAAVVKMHQAFERAEIGQTESLAAIAKVTGNANPALLLAAYPQSLVERVKVAADESLVLDKSAAELLESLGTERVKFNVDDKGVLNLTAPDGNSHKIEFASNIHRQAYRQFGNFADKAKAGMYSVLPAGLLGEGRLQKETVNLSIQLNNNKRILAVNLTTSGKSVEISQDLTLEKVTSTPYQIDIKGLKCPVVYTSDGANELFDRSIGDDAVGNLQFSEFRVNPRSLTNQKPSFSAVLEDSGREYYLTGVMPDSDAAGEPIDYSKVLSGYVAFKNIDRQIIKTDPVTIGYELYQNVDGNRCKLGDITARSVTTAQLTGDEQILAISPNHHYRLDIPDPQRVTNAAVWKIRAESKSYEPTIYQREPSETDTQNAKIRSQILNRSSNNSILMTEIVQPVIKNEGVDFKNFYQIDLPVSGAGEIKEYLNKQKIPYQSYLDTHPAYVEEYRRGYEVLVVDPVELEQKKGSKVDKLDRFISKFGKPLEPDAYQQALSDARVVRPVIGQDLRKLGDWLAQADLVSTELPAIDVDKLGSVPSFLRGIQAEVRSRFGARMGVTEDGKHAVFSFGVDYLRQQFNNALGDTLTNVEYTSKQRQRPVYAAVIPTAELESYVREHYHQLSYNFDRETGNTINPVLKTFNVDRLDKLPARAAIDVAMGFSANKFIGKSLAEATTRTDLYVEAYGRNANSPSYTSSDVVMVTGNRFVNKQIGREVMGKFFQAEYLPLLKSARKAGATIVVGNGNSIDALTKQYLRDSGYAILDHPSGYAEAVPQGRAVERQQQLKQTMEVTPSPAAVMEPEAKKKRITKAKSPKTAKSVKLDLAAKIDEVNKTQSQIASTNEQEEIEIVAESALKVEPTKKTLKSLCEPLEAEKLDDYVRSDKQEALVI</sequence>
<accession>A0A2T1GML7</accession>
<reference evidence="1 2" key="1">
    <citation type="submission" date="2018-03" db="EMBL/GenBank/DDBJ databases">
        <title>The ancient ancestry and fast evolution of plastids.</title>
        <authorList>
            <person name="Moore K.R."/>
            <person name="Magnabosco C."/>
            <person name="Momper L."/>
            <person name="Gold D.A."/>
            <person name="Bosak T."/>
            <person name="Fournier G.P."/>
        </authorList>
    </citation>
    <scope>NUCLEOTIDE SEQUENCE [LARGE SCALE GENOMIC DNA]</scope>
    <source>
        <strain evidence="1 2">CCALA 037</strain>
    </source>
</reference>
<dbReference type="EMBL" id="PVWO01000013">
    <property type="protein sequence ID" value="PSB59137.1"/>
    <property type="molecule type" value="Genomic_DNA"/>
</dbReference>
<comment type="caution">
    <text evidence="1">The sequence shown here is derived from an EMBL/GenBank/DDBJ whole genome shotgun (WGS) entry which is preliminary data.</text>
</comment>
<name>A0A2T1GML7_9CYAN</name>